<feature type="domain" description="Histidine kinase" evidence="12">
    <location>
        <begin position="315"/>
        <end position="528"/>
    </location>
</feature>
<feature type="transmembrane region" description="Helical" evidence="11">
    <location>
        <begin position="12"/>
        <end position="29"/>
    </location>
</feature>
<evidence type="ECO:0000256" key="2">
    <source>
        <dbReference type="ARBA" id="ARBA00004651"/>
    </source>
</evidence>
<feature type="transmembrane region" description="Helical" evidence="11">
    <location>
        <begin position="117"/>
        <end position="137"/>
    </location>
</feature>
<evidence type="ECO:0000256" key="7">
    <source>
        <dbReference type="ARBA" id="ARBA00022692"/>
    </source>
</evidence>
<keyword evidence="4" id="KW-1003">Cell membrane</keyword>
<organism evidence="13 14">
    <name type="scientific">Magnetospirillum aberrantis SpK</name>
    <dbReference type="NCBI Taxonomy" id="908842"/>
    <lineage>
        <taxon>Bacteria</taxon>
        <taxon>Pseudomonadati</taxon>
        <taxon>Pseudomonadota</taxon>
        <taxon>Alphaproteobacteria</taxon>
        <taxon>Rhodospirillales</taxon>
        <taxon>Rhodospirillaceae</taxon>
        <taxon>Magnetospirillum</taxon>
    </lineage>
</organism>
<dbReference type="AlphaFoldDB" id="A0A7C9V089"/>
<feature type="transmembrane region" description="Helical" evidence="11">
    <location>
        <begin position="84"/>
        <end position="105"/>
    </location>
</feature>
<dbReference type="Proteomes" id="UP000480684">
    <property type="component" value="Unassembled WGS sequence"/>
</dbReference>
<dbReference type="InterPro" id="IPR005467">
    <property type="entry name" value="His_kinase_dom"/>
</dbReference>
<dbReference type="Gene3D" id="1.10.287.130">
    <property type="match status" value="1"/>
</dbReference>
<keyword evidence="10 11" id="KW-0472">Membrane</keyword>
<dbReference type="SMART" id="SM00387">
    <property type="entry name" value="HATPase_c"/>
    <property type="match status" value="1"/>
</dbReference>
<dbReference type="InterPro" id="IPR036890">
    <property type="entry name" value="HATPase_C_sf"/>
</dbReference>
<accession>A0A7C9V089</accession>
<dbReference type="SUPFAM" id="SSF55874">
    <property type="entry name" value="ATPase domain of HSP90 chaperone/DNA topoisomerase II/histidine kinase"/>
    <property type="match status" value="1"/>
</dbReference>
<feature type="transmembrane region" description="Helical" evidence="11">
    <location>
        <begin position="226"/>
        <end position="249"/>
    </location>
</feature>
<dbReference type="Gene3D" id="3.30.565.10">
    <property type="entry name" value="Histidine kinase-like ATPase, C-terminal domain"/>
    <property type="match status" value="1"/>
</dbReference>
<dbReference type="PANTHER" id="PTHR42878">
    <property type="entry name" value="TWO-COMPONENT HISTIDINE KINASE"/>
    <property type="match status" value="1"/>
</dbReference>
<feature type="transmembrane region" description="Helical" evidence="11">
    <location>
        <begin position="188"/>
        <end position="206"/>
    </location>
</feature>
<dbReference type="CDD" id="cd00082">
    <property type="entry name" value="HisKA"/>
    <property type="match status" value="1"/>
</dbReference>
<evidence type="ECO:0000256" key="9">
    <source>
        <dbReference type="ARBA" id="ARBA00022989"/>
    </source>
</evidence>
<dbReference type="InterPro" id="IPR036097">
    <property type="entry name" value="HisK_dim/P_sf"/>
</dbReference>
<sequence>MVPPSNRDELRKAVIIALYPVVWVLAHKAAVAMNVGPGVSIWYPPAGLTFAFLLRFPRFWPLAYMGIGYVVLLGPYAVTTPGAWLSWLIPPTGYVVGVALLRRWLGEPLDLSRQAHIHRFIAASLATPAIVAAVNVLNFCADGAIPWSEYGPLAARFFIGDALGIVTLAPTLLLLNRPWRSHFRQRDGRVLFVGLLATALILYLEVAELLLGHDQGRFSYFVMLPVAWNAVAFGVLGAALSTLLANVSITAASLLRPDQSILAGAPYFMLSIGYLSLIIAGAIEDREGALRKLRKQETALDKAYRHFTTHETASKLAHEIRQPLASASTYAQALHTMAERGRVDPVELPEITGRLEREVLRVREIIAANQAQFDQATGRREMLTLAAVMGDVVPLLRQICDDSGVSAQFELGGCTAKILGDRATLQQLAVNLVRNACEAMAAVSQRALLVALTEESGKAVLRVQDSGHGFAEETLRNGHALFASAKPGGSGFGLPIARAILTAHGGDLEIANNPDGGACVTCWLPVAA</sequence>
<feature type="transmembrane region" description="Helical" evidence="11">
    <location>
        <begin position="157"/>
        <end position="176"/>
    </location>
</feature>
<dbReference type="Pfam" id="PF05231">
    <property type="entry name" value="MASE1"/>
    <property type="match status" value="1"/>
</dbReference>
<dbReference type="GO" id="GO:0030295">
    <property type="term" value="F:protein kinase activator activity"/>
    <property type="evidence" value="ECO:0007669"/>
    <property type="project" value="TreeGrafter"/>
</dbReference>
<comment type="caution">
    <text evidence="13">The sequence shown here is derived from an EMBL/GenBank/DDBJ whole genome shotgun (WGS) entry which is preliminary data.</text>
</comment>
<evidence type="ECO:0000256" key="8">
    <source>
        <dbReference type="ARBA" id="ARBA00022777"/>
    </source>
</evidence>
<dbReference type="GO" id="GO:0000155">
    <property type="term" value="F:phosphorelay sensor kinase activity"/>
    <property type="evidence" value="ECO:0007669"/>
    <property type="project" value="InterPro"/>
</dbReference>
<dbReference type="InterPro" id="IPR004358">
    <property type="entry name" value="Sig_transdc_His_kin-like_C"/>
</dbReference>
<comment type="subcellular location">
    <subcellularLocation>
        <location evidence="2">Cell membrane</location>
        <topology evidence="2">Multi-pass membrane protein</topology>
    </subcellularLocation>
</comment>
<dbReference type="SUPFAM" id="SSF47384">
    <property type="entry name" value="Homodimeric domain of signal transducing histidine kinase"/>
    <property type="match status" value="1"/>
</dbReference>
<feature type="transmembrane region" description="Helical" evidence="11">
    <location>
        <begin position="61"/>
        <end position="78"/>
    </location>
</feature>
<dbReference type="PROSITE" id="PS50109">
    <property type="entry name" value="HIS_KIN"/>
    <property type="match status" value="1"/>
</dbReference>
<protein>
    <recommendedName>
        <fullName evidence="3">histidine kinase</fullName>
        <ecNumber evidence="3">2.7.13.3</ecNumber>
    </recommendedName>
</protein>
<keyword evidence="7 11" id="KW-0812">Transmembrane</keyword>
<reference evidence="13 14" key="1">
    <citation type="submission" date="2020-02" db="EMBL/GenBank/DDBJ databases">
        <authorList>
            <person name="Dziuba M."/>
            <person name="Kuznetsov B."/>
            <person name="Mardanov A."/>
            <person name="Ravin N."/>
            <person name="Grouzdev D."/>
        </authorList>
    </citation>
    <scope>NUCLEOTIDE SEQUENCE [LARGE SCALE GENOMIC DNA]</scope>
    <source>
        <strain evidence="13 14">SpK</strain>
    </source>
</reference>
<dbReference type="EC" id="2.7.13.3" evidence="3"/>
<evidence type="ECO:0000256" key="4">
    <source>
        <dbReference type="ARBA" id="ARBA00022475"/>
    </source>
</evidence>
<keyword evidence="9 11" id="KW-1133">Transmembrane helix</keyword>
<dbReference type="InterPro" id="IPR003661">
    <property type="entry name" value="HisK_dim/P_dom"/>
</dbReference>
<dbReference type="PANTHER" id="PTHR42878:SF14">
    <property type="entry name" value="OSMOLARITY TWO-COMPONENT SYSTEM PROTEIN SSK1"/>
    <property type="match status" value="1"/>
</dbReference>
<keyword evidence="6" id="KW-0808">Transferase</keyword>
<evidence type="ECO:0000256" key="5">
    <source>
        <dbReference type="ARBA" id="ARBA00022553"/>
    </source>
</evidence>
<proteinExistence type="predicted"/>
<gene>
    <name evidence="13" type="ORF">G4223_12725</name>
</gene>
<evidence type="ECO:0000313" key="13">
    <source>
        <dbReference type="EMBL" id="NFV80974.1"/>
    </source>
</evidence>
<dbReference type="EMBL" id="JAAIYP010000038">
    <property type="protein sequence ID" value="NFV80974.1"/>
    <property type="molecule type" value="Genomic_DNA"/>
</dbReference>
<dbReference type="Pfam" id="PF02518">
    <property type="entry name" value="HATPase_c"/>
    <property type="match status" value="1"/>
</dbReference>
<dbReference type="PRINTS" id="PR00344">
    <property type="entry name" value="BCTRLSENSOR"/>
</dbReference>
<dbReference type="InterPro" id="IPR050351">
    <property type="entry name" value="BphY/WalK/GraS-like"/>
</dbReference>
<feature type="transmembrane region" description="Helical" evidence="11">
    <location>
        <begin position="35"/>
        <end position="54"/>
    </location>
</feature>
<keyword evidence="14" id="KW-1185">Reference proteome</keyword>
<feature type="transmembrane region" description="Helical" evidence="11">
    <location>
        <begin position="261"/>
        <end position="283"/>
    </location>
</feature>
<dbReference type="InterPro" id="IPR007895">
    <property type="entry name" value="MASE1"/>
</dbReference>
<comment type="catalytic activity">
    <reaction evidence="1">
        <text>ATP + protein L-histidine = ADP + protein N-phospho-L-histidine.</text>
        <dbReference type="EC" id="2.7.13.3"/>
    </reaction>
</comment>
<evidence type="ECO:0000313" key="14">
    <source>
        <dbReference type="Proteomes" id="UP000480684"/>
    </source>
</evidence>
<name>A0A7C9V089_9PROT</name>
<evidence type="ECO:0000256" key="1">
    <source>
        <dbReference type="ARBA" id="ARBA00000085"/>
    </source>
</evidence>
<evidence type="ECO:0000256" key="11">
    <source>
        <dbReference type="SAM" id="Phobius"/>
    </source>
</evidence>
<dbReference type="InterPro" id="IPR003594">
    <property type="entry name" value="HATPase_dom"/>
</dbReference>
<dbReference type="GO" id="GO:0000156">
    <property type="term" value="F:phosphorelay response regulator activity"/>
    <property type="evidence" value="ECO:0007669"/>
    <property type="project" value="TreeGrafter"/>
</dbReference>
<evidence type="ECO:0000256" key="10">
    <source>
        <dbReference type="ARBA" id="ARBA00023136"/>
    </source>
</evidence>
<keyword evidence="8" id="KW-0418">Kinase</keyword>
<dbReference type="GO" id="GO:0005886">
    <property type="term" value="C:plasma membrane"/>
    <property type="evidence" value="ECO:0007669"/>
    <property type="project" value="UniProtKB-SubCell"/>
</dbReference>
<dbReference type="Pfam" id="PF00512">
    <property type="entry name" value="HisKA"/>
    <property type="match status" value="1"/>
</dbReference>
<keyword evidence="5" id="KW-0597">Phosphoprotein</keyword>
<evidence type="ECO:0000256" key="6">
    <source>
        <dbReference type="ARBA" id="ARBA00022679"/>
    </source>
</evidence>
<dbReference type="GO" id="GO:0007234">
    <property type="term" value="P:osmosensory signaling via phosphorelay pathway"/>
    <property type="evidence" value="ECO:0007669"/>
    <property type="project" value="TreeGrafter"/>
</dbReference>
<evidence type="ECO:0000256" key="3">
    <source>
        <dbReference type="ARBA" id="ARBA00012438"/>
    </source>
</evidence>
<dbReference type="RefSeq" id="WP_163680147.1">
    <property type="nucleotide sequence ID" value="NZ_JAAIYP010000038.1"/>
</dbReference>
<evidence type="ECO:0000259" key="12">
    <source>
        <dbReference type="PROSITE" id="PS50109"/>
    </source>
</evidence>